<dbReference type="InterPro" id="IPR044862">
    <property type="entry name" value="Pro_4_hyd_alph_FE2OG_OXY"/>
</dbReference>
<dbReference type="Gene3D" id="2.60.120.620">
    <property type="entry name" value="q2cbj1_9rhob like domain"/>
    <property type="match status" value="1"/>
</dbReference>
<comment type="similarity">
    <text evidence="1">Belongs to the iron/ascorbate-dependent oxidoreductase family.</text>
</comment>
<dbReference type="Pfam" id="PF13640">
    <property type="entry name" value="2OG-FeII_Oxy_3"/>
    <property type="match status" value="1"/>
</dbReference>
<dbReference type="InterPro" id="IPR005123">
    <property type="entry name" value="Oxoglu/Fe-dep_dioxygenase_dom"/>
</dbReference>
<keyword evidence="1" id="KW-0408">Iron</keyword>
<dbReference type="GO" id="GO:0016491">
    <property type="term" value="F:oxidoreductase activity"/>
    <property type="evidence" value="ECO:0007669"/>
    <property type="project" value="UniProtKB-KW"/>
</dbReference>
<keyword evidence="4" id="KW-1185">Reference proteome</keyword>
<gene>
    <name evidence="3" type="ORF">V1634_02495</name>
</gene>
<dbReference type="RefSeq" id="WP_331206063.1">
    <property type="nucleotide sequence ID" value="NZ_JAZGQL010000001.1"/>
</dbReference>
<dbReference type="PROSITE" id="PS51471">
    <property type="entry name" value="FE2OG_OXY"/>
    <property type="match status" value="1"/>
</dbReference>
<comment type="caution">
    <text evidence="3">The sequence shown here is derived from an EMBL/GenBank/DDBJ whole genome shotgun (WGS) entry which is preliminary data.</text>
</comment>
<accession>A0ABU7S6W1</accession>
<organism evidence="3 4">
    <name type="scientific">Plantactinospora veratri</name>
    <dbReference type="NCBI Taxonomy" id="1436122"/>
    <lineage>
        <taxon>Bacteria</taxon>
        <taxon>Bacillati</taxon>
        <taxon>Actinomycetota</taxon>
        <taxon>Actinomycetes</taxon>
        <taxon>Micromonosporales</taxon>
        <taxon>Micromonosporaceae</taxon>
        <taxon>Plantactinospora</taxon>
    </lineage>
</organism>
<feature type="domain" description="Fe2OG dioxygenase" evidence="2">
    <location>
        <begin position="100"/>
        <end position="192"/>
    </location>
</feature>
<keyword evidence="1 3" id="KW-0560">Oxidoreductase</keyword>
<reference evidence="3 4" key="1">
    <citation type="submission" date="2024-01" db="EMBL/GenBank/DDBJ databases">
        <title>Genome insights into Plantactinospora veratri sp. nov.</title>
        <authorList>
            <person name="Wang L."/>
        </authorList>
    </citation>
    <scope>NUCLEOTIDE SEQUENCE [LARGE SCALE GENOMIC DNA]</scope>
    <source>
        <strain evidence="3 4">NEAU-FHS4</strain>
    </source>
</reference>
<evidence type="ECO:0000313" key="3">
    <source>
        <dbReference type="EMBL" id="MEE6305705.1"/>
    </source>
</evidence>
<evidence type="ECO:0000259" key="2">
    <source>
        <dbReference type="PROSITE" id="PS51471"/>
    </source>
</evidence>
<proteinExistence type="inferred from homology"/>
<dbReference type="EMBL" id="JAZGQL010000001">
    <property type="protein sequence ID" value="MEE6305705.1"/>
    <property type="molecule type" value="Genomic_DNA"/>
</dbReference>
<protein>
    <submittedName>
        <fullName evidence="3">2OG-Fe(II) oxygenase</fullName>
        <ecNumber evidence="3">1.14.11.-</ecNumber>
    </submittedName>
</protein>
<dbReference type="EC" id="1.14.11.-" evidence="3"/>
<evidence type="ECO:0000313" key="4">
    <source>
        <dbReference type="Proteomes" id="UP001339911"/>
    </source>
</evidence>
<sequence>MTLKGLPRRFARLDLNALDVLPTNWTAELLEAVETHARPARLDASDGSSLEPPGTVIEYELLDGAQVAQTVPWLDRLYRNEFLQLASETWGGQLLASDDIRNGVNVNILRGRGSKYEWHVDTNPLTGLLFATSHDLEDGGMLTFRGEYDDAVCVPCAGHLLLFDAREAPHRVTPLKRRGIRVSVPMNFFTAETLAERSPALDGYLYSRTKVDS</sequence>
<dbReference type="Proteomes" id="UP001339911">
    <property type="component" value="Unassembled WGS sequence"/>
</dbReference>
<dbReference type="SUPFAM" id="SSF51197">
    <property type="entry name" value="Clavaminate synthase-like"/>
    <property type="match status" value="1"/>
</dbReference>
<keyword evidence="1" id="KW-0479">Metal-binding</keyword>
<name>A0ABU7S6W1_9ACTN</name>
<evidence type="ECO:0000256" key="1">
    <source>
        <dbReference type="RuleBase" id="RU003682"/>
    </source>
</evidence>